<comment type="caution">
    <text evidence="1">The sequence shown here is derived from an EMBL/GenBank/DDBJ whole genome shotgun (WGS) entry which is preliminary data.</text>
</comment>
<reference evidence="1 2" key="1">
    <citation type="submission" date="2015-09" db="EMBL/GenBank/DDBJ databases">
        <title>Aphanizomenon flos-aquae WA102.</title>
        <authorList>
            <person name="Driscoll C."/>
        </authorList>
    </citation>
    <scope>NUCLEOTIDE SEQUENCE [LARGE SCALE GENOMIC DNA]</scope>
    <source>
        <strain evidence="1">WA102</strain>
    </source>
</reference>
<dbReference type="Proteomes" id="UP000092093">
    <property type="component" value="Unassembled WGS sequence"/>
</dbReference>
<evidence type="ECO:0000313" key="1">
    <source>
        <dbReference type="EMBL" id="OBQ33001.1"/>
    </source>
</evidence>
<feature type="non-terminal residue" evidence="1">
    <location>
        <position position="188"/>
    </location>
</feature>
<organism evidence="1 2">
    <name type="scientific">Aphanizomenon flos-aquae WA102</name>
    <dbReference type="NCBI Taxonomy" id="1710896"/>
    <lineage>
        <taxon>Bacteria</taxon>
        <taxon>Bacillati</taxon>
        <taxon>Cyanobacteriota</taxon>
        <taxon>Cyanophyceae</taxon>
        <taxon>Nostocales</taxon>
        <taxon>Aphanizomenonaceae</taxon>
        <taxon>Aphanizomenon</taxon>
    </lineage>
</organism>
<name>A0A1B7W757_APHFL</name>
<proteinExistence type="predicted"/>
<gene>
    <name evidence="1" type="ORF">AN484_27515</name>
</gene>
<accession>A0A1B7W757</accession>
<protein>
    <submittedName>
        <fullName evidence="1">Uncharacterized protein</fullName>
    </submittedName>
</protein>
<evidence type="ECO:0000313" key="2">
    <source>
        <dbReference type="Proteomes" id="UP000092093"/>
    </source>
</evidence>
<sequence length="188" mass="21871">MKRKKFEAKPANPYPQAPKFDYAKLTLDKGRKVANYYPFNFQYADYYALIGNKFEMVREYLDYVETQPTMYESIQLAMNQRMKLSSSEEPDFILLKEALLIKAQKSNSNLVFSEMIIWLYVQSKNFGGAYTQVVALDKRTSNDGFRVQDLGLICLENKDYTSARKCFNYVMNLGENGPIYFEALKSLL</sequence>
<dbReference type="AlphaFoldDB" id="A0A1B7W757"/>
<dbReference type="EMBL" id="LJOW01000676">
    <property type="protein sequence ID" value="OBQ33001.1"/>
    <property type="molecule type" value="Genomic_DNA"/>
</dbReference>